<dbReference type="EMBL" id="LO017727">
    <property type="protein sequence ID" value="CRH05311.1"/>
    <property type="molecule type" value="Genomic_DNA"/>
</dbReference>
<dbReference type="InterPro" id="IPR006153">
    <property type="entry name" value="Cation/H_exchanger_TM"/>
</dbReference>
<dbReference type="GO" id="GO:0016020">
    <property type="term" value="C:membrane"/>
    <property type="evidence" value="ECO:0007669"/>
    <property type="project" value="UniProtKB-SubCell"/>
</dbReference>
<feature type="transmembrane region" description="Helical" evidence="8">
    <location>
        <begin position="53"/>
        <end position="73"/>
    </location>
</feature>
<dbReference type="InterPro" id="IPR003148">
    <property type="entry name" value="RCK_N"/>
</dbReference>
<accession>A0A1S7LH99</accession>
<protein>
    <submittedName>
        <fullName evidence="11">Putative Kef-type potassium-efflux system protein</fullName>
    </submittedName>
</protein>
<feature type="transmembrane region" description="Helical" evidence="8">
    <location>
        <begin position="294"/>
        <end position="315"/>
    </location>
</feature>
<feature type="transmembrane region" description="Helical" evidence="8">
    <location>
        <begin position="218"/>
        <end position="235"/>
    </location>
</feature>
<dbReference type="GO" id="GO:1902600">
    <property type="term" value="P:proton transmembrane transport"/>
    <property type="evidence" value="ECO:0007669"/>
    <property type="project" value="InterPro"/>
</dbReference>
<evidence type="ECO:0000256" key="1">
    <source>
        <dbReference type="ARBA" id="ARBA00004141"/>
    </source>
</evidence>
<comment type="similarity">
    <text evidence="2">Belongs to the monovalent cation:proton antiporter 2 (CPA2) transporter (TC 2.A.37) family.</text>
</comment>
<dbReference type="InterPro" id="IPR038770">
    <property type="entry name" value="Na+/solute_symporter_sf"/>
</dbReference>
<dbReference type="AlphaFoldDB" id="A0A1S7LH99"/>
<feature type="region of interest" description="Disordered" evidence="7">
    <location>
        <begin position="563"/>
        <end position="592"/>
    </location>
</feature>
<feature type="transmembrane region" description="Helical" evidence="8">
    <location>
        <begin position="85"/>
        <end position="108"/>
    </location>
</feature>
<feature type="transmembrane region" description="Helical" evidence="8">
    <location>
        <begin position="147"/>
        <end position="170"/>
    </location>
</feature>
<dbReference type="SUPFAM" id="SSF51735">
    <property type="entry name" value="NAD(P)-binding Rossmann-fold domains"/>
    <property type="match status" value="1"/>
</dbReference>
<dbReference type="PANTHER" id="PTHR42751:SF3">
    <property type="entry name" value="SODIUM_GLUTAMATE SYMPORTER"/>
    <property type="match status" value="1"/>
</dbReference>
<evidence type="ECO:0000256" key="2">
    <source>
        <dbReference type="ARBA" id="ARBA00005551"/>
    </source>
</evidence>
<keyword evidence="6 8" id="KW-0472">Membrane</keyword>
<keyword evidence="4 8" id="KW-0812">Transmembrane</keyword>
<dbReference type="InterPro" id="IPR036291">
    <property type="entry name" value="NAD(P)-bd_dom_sf"/>
</dbReference>
<comment type="subcellular location">
    <subcellularLocation>
        <location evidence="1">Membrane</location>
        <topology evidence="1">Multi-pass membrane protein</topology>
    </subcellularLocation>
</comment>
<evidence type="ECO:0000259" key="10">
    <source>
        <dbReference type="Pfam" id="PF02254"/>
    </source>
</evidence>
<name>A0A1S7LH99_MAGMO</name>
<evidence type="ECO:0000256" key="7">
    <source>
        <dbReference type="SAM" id="MobiDB-lite"/>
    </source>
</evidence>
<dbReference type="Pfam" id="PF02254">
    <property type="entry name" value="TrkA_N"/>
    <property type="match status" value="1"/>
</dbReference>
<evidence type="ECO:0000256" key="4">
    <source>
        <dbReference type="ARBA" id="ARBA00022692"/>
    </source>
</evidence>
<evidence type="ECO:0000259" key="9">
    <source>
        <dbReference type="Pfam" id="PF00999"/>
    </source>
</evidence>
<dbReference type="PANTHER" id="PTHR42751">
    <property type="entry name" value="SODIUM/HYDROGEN EXCHANGER FAMILY/TRKA DOMAIN PROTEIN"/>
    <property type="match status" value="1"/>
</dbReference>
<feature type="transmembrane region" description="Helical" evidence="8">
    <location>
        <begin position="176"/>
        <end position="197"/>
    </location>
</feature>
<gene>
    <name evidence="11" type="ORF">MAGMO_1117</name>
</gene>
<feature type="transmembrane region" description="Helical" evidence="8">
    <location>
        <begin position="6"/>
        <end position="22"/>
    </location>
</feature>
<feature type="transmembrane region" description="Helical" evidence="8">
    <location>
        <begin position="29"/>
        <end position="47"/>
    </location>
</feature>
<keyword evidence="3" id="KW-0813">Transport</keyword>
<evidence type="ECO:0000256" key="8">
    <source>
        <dbReference type="SAM" id="Phobius"/>
    </source>
</evidence>
<evidence type="ECO:0000256" key="3">
    <source>
        <dbReference type="ARBA" id="ARBA00022448"/>
    </source>
</evidence>
<feature type="transmembrane region" description="Helical" evidence="8">
    <location>
        <begin position="114"/>
        <end position="135"/>
    </location>
</feature>
<feature type="domain" description="Cation/H+ exchanger transmembrane" evidence="9">
    <location>
        <begin position="12"/>
        <end position="377"/>
    </location>
</feature>
<feature type="domain" description="RCK N-terminal" evidence="10">
    <location>
        <begin position="429"/>
        <end position="536"/>
    </location>
</feature>
<proteinExistence type="inferred from homology"/>
<keyword evidence="5 8" id="KW-1133">Transmembrane helix</keyword>
<feature type="transmembrane region" description="Helical" evidence="8">
    <location>
        <begin position="358"/>
        <end position="377"/>
    </location>
</feature>
<dbReference type="Gene3D" id="3.40.50.720">
    <property type="entry name" value="NAD(P)-binding Rossmann-like Domain"/>
    <property type="match status" value="1"/>
</dbReference>
<sequence length="592" mass="63980">MHDYMVLMALALAISVGLSLLFRRVGLPLLVGYVLAGMVVSGLFGFRYDQNDLLRGVAELGVVFLLFTVGLEFSVQRFHQMRREVLLIGGGQVALTTAIFTAGGSMLFNLPFTIALIIGMSLSLSSTAIVLKTLYENRDIGKPYGNTALGILLFQEISVVPMLLLVGFLAQEGEISLWWLFLETAVGATIAFAVIYFSGRHLVSRLLAGVGDMRSREAFVALVLLMVISAALLTHSLGFSYSLGAFLAGLILAETKYRYQVEADLVPFRDLLLGVFFITVGMQIDLQFTWEYLWWILFATLVLMGLKTVLAFTVVRLAGTREVALKTSLAIAQGGGFSFAVLELALRLELLSPQLHQMVVVTLVFSMLAAPFVLKAIHNDGGWLARDPGADAGRPLIKPIEQPASAASHSLTICHGDSCQQVALDAHTIVVCGYGPMGQSVVAKLRQAGFSYVCIEHQQALVDEGVARGDIVMFGNAAQQEILVRAGVQDAWSVIITVEDEKSKRMIGKAVASISETPLLVTFTTHPEELALWQELPVKGMVDQPLETAQLLVSRALRRAAQPHGVSRREAASAKGGETVVDKKSAASTGAE</sequence>
<organism evidence="11">
    <name type="scientific">Magnetococcus massalia (strain MO-1)</name>
    <dbReference type="NCBI Taxonomy" id="451514"/>
    <lineage>
        <taxon>Bacteria</taxon>
        <taxon>Pseudomonadati</taxon>
        <taxon>Pseudomonadota</taxon>
        <taxon>Magnetococcia</taxon>
        <taxon>Magnetococcales</taxon>
        <taxon>Magnetococcaceae</taxon>
        <taxon>Magnetococcus</taxon>
    </lineage>
</organism>
<evidence type="ECO:0000256" key="6">
    <source>
        <dbReference type="ARBA" id="ARBA00023136"/>
    </source>
</evidence>
<evidence type="ECO:0000313" key="11">
    <source>
        <dbReference type="EMBL" id="CRH05311.1"/>
    </source>
</evidence>
<evidence type="ECO:0000256" key="5">
    <source>
        <dbReference type="ARBA" id="ARBA00022989"/>
    </source>
</evidence>
<dbReference type="GO" id="GO:0015297">
    <property type="term" value="F:antiporter activity"/>
    <property type="evidence" value="ECO:0007669"/>
    <property type="project" value="InterPro"/>
</dbReference>
<dbReference type="Gene3D" id="1.20.1530.20">
    <property type="match status" value="1"/>
</dbReference>
<feature type="transmembrane region" description="Helical" evidence="8">
    <location>
        <begin position="327"/>
        <end position="346"/>
    </location>
</feature>
<dbReference type="GO" id="GO:0006813">
    <property type="term" value="P:potassium ion transport"/>
    <property type="evidence" value="ECO:0007669"/>
    <property type="project" value="InterPro"/>
</dbReference>
<dbReference type="Pfam" id="PF00999">
    <property type="entry name" value="Na_H_Exchanger"/>
    <property type="match status" value="1"/>
</dbReference>
<reference evidence="11" key="1">
    <citation type="submission" date="2015-04" db="EMBL/GenBank/DDBJ databases">
        <authorList>
            <person name="Syromyatnikov M.Y."/>
            <person name="Popov V.N."/>
        </authorList>
    </citation>
    <scope>NUCLEOTIDE SEQUENCE</scope>
    <source>
        <strain evidence="11">MO-1</strain>
    </source>
</reference>